<sequence>MKKLFTYWPYLIIILFGLTPLLWFYKKGDVLINGIDTNFPLDPEVWFMRRFYVWNSVANGGLDFSSSTAGLFFHLIQVIPYKLGFNLQQVQMISLVFWFFLIVLGAFLFARVVFTKKPLVQLLFVSLYSFNIYLFNSWENVKVANLSLMAAIPFALMLLVLLRQKAITISLAILFSVSVGIILSGAGINPAYFISFFIIISFYILAEIVSNFNKQFIISRLRHLLVICIPLLLVNLFWVLPTFFFISHQISSSGSIDKIGFTNWIDSLSENTSILNVLRLQGAWDWYPVDTQTNTPYYIPYASNYFYKLPFILFSLLLPLLALLSLLKYENKNRHLYVAFGAMLVIGVFLGAGTHLPTGAVFRFLLDHLPFFTLFRSPWYIFTPLTVMAIAGLVSLLFYNLNRARTSGSKIFLLFSLVVSLLTVTIIIGNFFYSYPLISGKIFRPGRPDSFYVQFPDYVIQSKDRLINASEGRIVSYPDREMENFEWGYRGIETVLQLLVDRETLFLPLNMPDSPVASILEEFYLNLKKGEITAAESLAGKLNIGLVFNKKDQVAVSYKLDYLSEDYLSFQSGKWVFYKFPDLGFTPKIFTTDKIFFSYPYNSELPFFSALKSTDLVLNPYDNIVREIVDIDKVSGSVVLAQNSQVVNFLDYKKTDSHLSNRLLSRDLSEVIFTVEFNEDQVYQPILERYRLEDFGVDITKGIEIEINNQKHFWAIQDIDDSSVYFYPVFFPKGTYQIKIKIVNKNLVEYGSFNGEIGFTKGGEGKGEGLYETVETKEQSSSEEMEKFLSITNINKADIAAIFKLSSFNPMSDYYFEANYKQVYGNHAQILITQWDQDKLLKVGKETMPNYPNWRVFSFYYDPVRAKSDLFIELTAPYIKDPLGTTVLFDDIKAYKVFSNKLVFVNKNNSAILSTPQVTFKKISPTLYEAEIKDADKPHLIVFSENYSPFWQLSLYDEKGLKLPINPLHFSANLYANAWYLENTPQSYKIKISYYPQELFLLGIKIAAVTVVFLLILTLVISIRQRRYKV</sequence>
<feature type="transmembrane region" description="Helical" evidence="1">
    <location>
        <begin position="119"/>
        <end position="138"/>
    </location>
</feature>
<comment type="caution">
    <text evidence="2">The sequence shown here is derived from an EMBL/GenBank/DDBJ whole genome shotgun (WGS) entry which is preliminary data.</text>
</comment>
<accession>A0A0G0X5W1</accession>
<feature type="transmembrane region" description="Helical" evidence="1">
    <location>
        <begin position="7"/>
        <end position="25"/>
    </location>
</feature>
<feature type="transmembrane region" description="Helical" evidence="1">
    <location>
        <begin position="92"/>
        <end position="112"/>
    </location>
</feature>
<organism evidence="2 3">
    <name type="scientific">Candidatus Daviesbacteria bacterium GW2011_GWA2_40_9</name>
    <dbReference type="NCBI Taxonomy" id="1618424"/>
    <lineage>
        <taxon>Bacteria</taxon>
        <taxon>Candidatus Daviesiibacteriota</taxon>
    </lineage>
</organism>
<evidence type="ECO:0000313" key="2">
    <source>
        <dbReference type="EMBL" id="KKR83032.1"/>
    </source>
</evidence>
<feature type="transmembrane region" description="Helical" evidence="1">
    <location>
        <begin position="305"/>
        <end position="324"/>
    </location>
</feature>
<feature type="transmembrane region" description="Helical" evidence="1">
    <location>
        <begin position="411"/>
        <end position="433"/>
    </location>
</feature>
<reference evidence="2 3" key="1">
    <citation type="journal article" date="2015" name="Nature">
        <title>rRNA introns, odd ribosomes, and small enigmatic genomes across a large radiation of phyla.</title>
        <authorList>
            <person name="Brown C.T."/>
            <person name="Hug L.A."/>
            <person name="Thomas B.C."/>
            <person name="Sharon I."/>
            <person name="Castelle C.J."/>
            <person name="Singh A."/>
            <person name="Wilkins M.J."/>
            <person name="Williams K.H."/>
            <person name="Banfield J.F."/>
        </authorList>
    </citation>
    <scope>NUCLEOTIDE SEQUENCE [LARGE SCALE GENOMIC DNA]</scope>
</reference>
<dbReference type="AlphaFoldDB" id="A0A0G0X5W1"/>
<protein>
    <recommendedName>
        <fullName evidence="4">Membrane protein 6-pyruvoyl-tetrahydropterin synthase-related domain-containing protein</fullName>
    </recommendedName>
</protein>
<dbReference type="EMBL" id="LCAB01000008">
    <property type="protein sequence ID" value="KKR83032.1"/>
    <property type="molecule type" value="Genomic_DNA"/>
</dbReference>
<name>A0A0G0X5W1_9BACT</name>
<feature type="transmembrane region" description="Helical" evidence="1">
    <location>
        <begin position="377"/>
        <end position="399"/>
    </location>
</feature>
<evidence type="ECO:0000256" key="1">
    <source>
        <dbReference type="SAM" id="Phobius"/>
    </source>
</evidence>
<keyword evidence="1" id="KW-1133">Transmembrane helix</keyword>
<gene>
    <name evidence="2" type="ORF">UU29_C0008G0141</name>
</gene>
<feature type="transmembrane region" description="Helical" evidence="1">
    <location>
        <begin position="144"/>
        <end position="162"/>
    </location>
</feature>
<feature type="transmembrane region" description="Helical" evidence="1">
    <location>
        <begin position="999"/>
        <end position="1023"/>
    </location>
</feature>
<evidence type="ECO:0008006" key="4">
    <source>
        <dbReference type="Google" id="ProtNLM"/>
    </source>
</evidence>
<evidence type="ECO:0000313" key="3">
    <source>
        <dbReference type="Proteomes" id="UP000034601"/>
    </source>
</evidence>
<feature type="transmembrane region" description="Helical" evidence="1">
    <location>
        <begin position="192"/>
        <end position="212"/>
    </location>
</feature>
<keyword evidence="1" id="KW-0472">Membrane</keyword>
<feature type="transmembrane region" description="Helical" evidence="1">
    <location>
        <begin position="336"/>
        <end position="357"/>
    </location>
</feature>
<feature type="transmembrane region" description="Helical" evidence="1">
    <location>
        <begin position="224"/>
        <end position="246"/>
    </location>
</feature>
<proteinExistence type="predicted"/>
<keyword evidence="1" id="KW-0812">Transmembrane</keyword>
<feature type="transmembrane region" description="Helical" evidence="1">
    <location>
        <begin position="169"/>
        <end position="186"/>
    </location>
</feature>
<dbReference type="Proteomes" id="UP000034601">
    <property type="component" value="Unassembled WGS sequence"/>
</dbReference>